<dbReference type="InterPro" id="IPR036812">
    <property type="entry name" value="NAD(P)_OxRdtase_dom_sf"/>
</dbReference>
<dbReference type="CDD" id="cd19086">
    <property type="entry name" value="AKR_AKR11C1"/>
    <property type="match status" value="1"/>
</dbReference>
<accession>A0A5C8KAP8</accession>
<dbReference type="InterPro" id="IPR053135">
    <property type="entry name" value="AKR2_Oxidoreductase"/>
</dbReference>
<dbReference type="PANTHER" id="PTHR43312">
    <property type="entry name" value="D-THREO-ALDOSE 1-DEHYDROGENASE"/>
    <property type="match status" value="1"/>
</dbReference>
<protein>
    <submittedName>
        <fullName evidence="2">Aldo/keto reductase</fullName>
    </submittedName>
</protein>
<proteinExistence type="predicted"/>
<evidence type="ECO:0000313" key="2">
    <source>
        <dbReference type="EMBL" id="TXK52156.1"/>
    </source>
</evidence>
<dbReference type="AlphaFoldDB" id="A0A5C8KAP8"/>
<dbReference type="OrthoDB" id="9773828at2"/>
<comment type="caution">
    <text evidence="2">The sequence shown here is derived from an EMBL/GenBank/DDBJ whole genome shotgun (WGS) entry which is preliminary data.</text>
</comment>
<dbReference type="RefSeq" id="WP_147920026.1">
    <property type="nucleotide sequence ID" value="NZ_VRTY01000004.1"/>
</dbReference>
<organism evidence="2 3">
    <name type="scientific">Pontibacter qinzhouensis</name>
    <dbReference type="NCBI Taxonomy" id="2603253"/>
    <lineage>
        <taxon>Bacteria</taxon>
        <taxon>Pseudomonadati</taxon>
        <taxon>Bacteroidota</taxon>
        <taxon>Cytophagia</taxon>
        <taxon>Cytophagales</taxon>
        <taxon>Hymenobacteraceae</taxon>
        <taxon>Pontibacter</taxon>
    </lineage>
</organism>
<dbReference type="GO" id="GO:0016491">
    <property type="term" value="F:oxidoreductase activity"/>
    <property type="evidence" value="ECO:0007669"/>
    <property type="project" value="InterPro"/>
</dbReference>
<dbReference type="Pfam" id="PF00248">
    <property type="entry name" value="Aldo_ket_red"/>
    <property type="match status" value="1"/>
</dbReference>
<dbReference type="PANTHER" id="PTHR43312:SF1">
    <property type="entry name" value="NADP-DEPENDENT OXIDOREDUCTASE DOMAIN-CONTAINING PROTEIN"/>
    <property type="match status" value="1"/>
</dbReference>
<sequence>MNYKLLGKSDLQVSEISFGCMSLGDDDKAGKALLHKALDQGINFFDTADLYQNGQNEALVGNAFKGMRDKVVLATKVGNQMRLDGNGWDWNPTKAYILQAVEKSLKRLQTDYIDLYQLHGGTLEDPIDETIEAFEMLQQQGKIRYYGISSIRPNVIREYVQRSKLVSVMMQYSLLDRRPEEESLALLQENGVGVLARGSYAQGLLLGKSPKPYLGYSGGQVTAAAAAVAEVAGQERSEAEVAARFVLHHPAITSAVVGIRTQKQLQEAIQVAAADDLTEEQVQKLRSALQANTYEQHR</sequence>
<gene>
    <name evidence="2" type="ORF">FVR03_01675</name>
</gene>
<dbReference type="EMBL" id="VRTY01000004">
    <property type="protein sequence ID" value="TXK52156.1"/>
    <property type="molecule type" value="Genomic_DNA"/>
</dbReference>
<dbReference type="InterPro" id="IPR020471">
    <property type="entry name" value="AKR"/>
</dbReference>
<name>A0A5C8KAP8_9BACT</name>
<feature type="domain" description="NADP-dependent oxidoreductase" evidence="1">
    <location>
        <begin position="15"/>
        <end position="288"/>
    </location>
</feature>
<dbReference type="PRINTS" id="PR00069">
    <property type="entry name" value="ALDKETRDTASE"/>
</dbReference>
<dbReference type="Proteomes" id="UP000321926">
    <property type="component" value="Unassembled WGS sequence"/>
</dbReference>
<dbReference type="SUPFAM" id="SSF51430">
    <property type="entry name" value="NAD(P)-linked oxidoreductase"/>
    <property type="match status" value="1"/>
</dbReference>
<evidence type="ECO:0000259" key="1">
    <source>
        <dbReference type="Pfam" id="PF00248"/>
    </source>
</evidence>
<dbReference type="Gene3D" id="3.20.20.100">
    <property type="entry name" value="NADP-dependent oxidoreductase domain"/>
    <property type="match status" value="1"/>
</dbReference>
<reference evidence="2 3" key="1">
    <citation type="submission" date="2019-08" db="EMBL/GenBank/DDBJ databases">
        <authorList>
            <person name="Shi S."/>
        </authorList>
    </citation>
    <scope>NUCLEOTIDE SEQUENCE [LARGE SCALE GENOMIC DNA]</scope>
    <source>
        <strain evidence="2 3">GY10130</strain>
    </source>
</reference>
<keyword evidence="3" id="KW-1185">Reference proteome</keyword>
<dbReference type="InterPro" id="IPR023210">
    <property type="entry name" value="NADP_OxRdtase_dom"/>
</dbReference>
<evidence type="ECO:0000313" key="3">
    <source>
        <dbReference type="Proteomes" id="UP000321926"/>
    </source>
</evidence>